<dbReference type="AlphaFoldDB" id="A0A0S2F7V9"/>
<dbReference type="EMBL" id="CP011129">
    <property type="protein sequence ID" value="ALN79657.1"/>
    <property type="molecule type" value="Genomic_DNA"/>
</dbReference>
<proteinExistence type="predicted"/>
<reference evidence="2 3" key="1">
    <citation type="journal article" date="2015" name="BMC Genomics">
        <title>Comparative genomics and metabolic profiling of the genus Lysobacter.</title>
        <authorList>
            <person name="de Bruijn I."/>
            <person name="Cheng X."/>
            <person name="de Jager V."/>
            <person name="Exposito R.G."/>
            <person name="Watrous J."/>
            <person name="Patel N."/>
            <person name="Postma J."/>
            <person name="Dorrestein P.C."/>
            <person name="Kobayashi D."/>
            <person name="Raaijmakers J.M."/>
        </authorList>
    </citation>
    <scope>NUCLEOTIDE SEQUENCE [LARGE SCALE GENOMIC DNA]</scope>
    <source>
        <strain evidence="2 3">76</strain>
    </source>
</reference>
<evidence type="ECO:0000313" key="2">
    <source>
        <dbReference type="EMBL" id="ALN79657.1"/>
    </source>
</evidence>
<feature type="compositionally biased region" description="Gly residues" evidence="1">
    <location>
        <begin position="1"/>
        <end position="10"/>
    </location>
</feature>
<accession>A0A0S2F7V9</accession>
<feature type="region of interest" description="Disordered" evidence="1">
    <location>
        <begin position="1"/>
        <end position="49"/>
    </location>
</feature>
<dbReference type="STRING" id="84531.LA76x_1501"/>
<dbReference type="Proteomes" id="UP000060787">
    <property type="component" value="Chromosome"/>
</dbReference>
<feature type="compositionally biased region" description="Basic and acidic residues" evidence="1">
    <location>
        <begin position="39"/>
        <end position="48"/>
    </location>
</feature>
<keyword evidence="3" id="KW-1185">Reference proteome</keyword>
<evidence type="ECO:0000256" key="1">
    <source>
        <dbReference type="SAM" id="MobiDB-lite"/>
    </source>
</evidence>
<sequence>MGDFGHGNGAPGARREARGRAEVYPGGVPGPGGMSGDGRIARSPERGYRGRAARAATAGLRQVASLRARAWSRLAPLLP</sequence>
<feature type="compositionally biased region" description="Gly residues" evidence="1">
    <location>
        <begin position="27"/>
        <end position="36"/>
    </location>
</feature>
<organism evidence="2 3">
    <name type="scientific">Lysobacter antibioticus</name>
    <dbReference type="NCBI Taxonomy" id="84531"/>
    <lineage>
        <taxon>Bacteria</taxon>
        <taxon>Pseudomonadati</taxon>
        <taxon>Pseudomonadota</taxon>
        <taxon>Gammaproteobacteria</taxon>
        <taxon>Lysobacterales</taxon>
        <taxon>Lysobacteraceae</taxon>
        <taxon>Lysobacter</taxon>
    </lineage>
</organism>
<gene>
    <name evidence="2" type="ORF">LA76x_1501</name>
</gene>
<name>A0A0S2F7V9_LYSAN</name>
<protein>
    <submittedName>
        <fullName evidence="2">Uncharacterized protein</fullName>
    </submittedName>
</protein>
<evidence type="ECO:0000313" key="3">
    <source>
        <dbReference type="Proteomes" id="UP000060787"/>
    </source>
</evidence>
<dbReference type="KEGG" id="lab:LA76x_1501"/>
<dbReference type="PATRIC" id="fig|84531.8.peg.1529"/>